<dbReference type="Proteomes" id="UP000091820">
    <property type="component" value="Unassembled WGS sequence"/>
</dbReference>
<keyword evidence="1" id="KW-0472">Membrane</keyword>
<keyword evidence="3" id="KW-1185">Reference proteome</keyword>
<evidence type="ECO:0000256" key="1">
    <source>
        <dbReference type="SAM" id="Phobius"/>
    </source>
</evidence>
<proteinExistence type="predicted"/>
<dbReference type="EnsemblMetazoa" id="GBRI024455-RA">
    <property type="protein sequence ID" value="GBRI024455-PA"/>
    <property type="gene ID" value="GBRI024455"/>
</dbReference>
<sequence length="104" mass="11986">MTTATTTMNNTLEHILRLDLCFAVIVVVATAAVAEHDDDTNIHTYIHKKQKRKHLPTHGDGAPFIMAMKTMKYRKEISLIQNVGISHISFNVFHKHFKNYDYMD</sequence>
<accession>A0A1A9WM01</accession>
<evidence type="ECO:0000313" key="2">
    <source>
        <dbReference type="EnsemblMetazoa" id="GBRI024455-PA"/>
    </source>
</evidence>
<reference evidence="3" key="1">
    <citation type="submission" date="2014-03" db="EMBL/GenBank/DDBJ databases">
        <authorList>
            <person name="Aksoy S."/>
            <person name="Warren W."/>
            <person name="Wilson R.K."/>
        </authorList>
    </citation>
    <scope>NUCLEOTIDE SEQUENCE [LARGE SCALE GENOMIC DNA]</scope>
    <source>
        <strain evidence="3">IAEA</strain>
    </source>
</reference>
<dbReference type="AlphaFoldDB" id="A0A1A9WM01"/>
<organism evidence="2 3">
    <name type="scientific">Glossina brevipalpis</name>
    <dbReference type="NCBI Taxonomy" id="37001"/>
    <lineage>
        <taxon>Eukaryota</taxon>
        <taxon>Metazoa</taxon>
        <taxon>Ecdysozoa</taxon>
        <taxon>Arthropoda</taxon>
        <taxon>Hexapoda</taxon>
        <taxon>Insecta</taxon>
        <taxon>Pterygota</taxon>
        <taxon>Neoptera</taxon>
        <taxon>Endopterygota</taxon>
        <taxon>Diptera</taxon>
        <taxon>Brachycera</taxon>
        <taxon>Muscomorpha</taxon>
        <taxon>Hippoboscoidea</taxon>
        <taxon>Glossinidae</taxon>
        <taxon>Glossina</taxon>
    </lineage>
</organism>
<reference evidence="2" key="2">
    <citation type="submission" date="2020-05" db="UniProtKB">
        <authorList>
            <consortium name="EnsemblMetazoa"/>
        </authorList>
    </citation>
    <scope>IDENTIFICATION</scope>
    <source>
        <strain evidence="2">IAEA</strain>
    </source>
</reference>
<name>A0A1A9WM01_9MUSC</name>
<keyword evidence="1" id="KW-0812">Transmembrane</keyword>
<evidence type="ECO:0000313" key="3">
    <source>
        <dbReference type="Proteomes" id="UP000091820"/>
    </source>
</evidence>
<protein>
    <submittedName>
        <fullName evidence="2">Uncharacterized protein</fullName>
    </submittedName>
</protein>
<dbReference type="VEuPathDB" id="VectorBase:GBRI024455"/>
<keyword evidence="1" id="KW-1133">Transmembrane helix</keyword>
<feature type="transmembrane region" description="Helical" evidence="1">
    <location>
        <begin position="15"/>
        <end position="34"/>
    </location>
</feature>